<evidence type="ECO:0000313" key="2">
    <source>
        <dbReference type="Proteomes" id="UP001596447"/>
    </source>
</evidence>
<keyword evidence="2" id="KW-1185">Reference proteome</keyword>
<comment type="caution">
    <text evidence="1">The sequence shown here is derived from an EMBL/GenBank/DDBJ whole genome shotgun (WGS) entry which is preliminary data.</text>
</comment>
<evidence type="ECO:0000313" key="1">
    <source>
        <dbReference type="EMBL" id="MFC7201397.1"/>
    </source>
</evidence>
<sequence>MTAEDLQGNDASNESDWVIVDTEKPEVWNGSSYDATNGNGIVNNSDKVTVTANVTDEFLRNVWVNASAFGAGNVSLDYNESTPEPDPVPGTETLYRGTFVVDEQNASADGEYPLYVWADDAGPNYNRTFAGNLTLDTTKPTFSNQTPAAGAFVNDSTRNVTVDIDEANDLTGRVVVANATSEIVNGTFANADGVTLTDDETLVVNTSAVAAGGNFSDGPISVDVTASDPENHTNSTEWTFVVDTTKPTISNTSVEAVDGDGVVADGQNVTVFATVTDAHLLNGSVTANVTPLGPESLQLERVDGTDNFSATFTVNATGENEQVDAKQFTFDVSAEDKANNTNTTEVGSITLDTLAPRVTDTGPDVLFTNDDQTNLSATLNETHLGSVHVLVENQTTTLVNQTVSPTNRTSQNVTLSGNASTGWHVEVEPETLADGNVTGTFTATDVDGNVRTANVSFVVDTQLPAFENVTITDVNNQNGYVADGNLVNVTFTLDEQYPDSVWANATPFGAGPKNLSGQTEPYAWTFRTTLQSGDDGSAYDVLLNATDRAGNFEETSTSNLTVDLTAPQFSDAAPAGGTVVGTATPTFTVNVTNQRNDLDYTNVSATFTDANSTHTVRVEGTNDGVTFDTWSNTTTNGTLTVNVSATNFMLDDGDVTVSVDASDVDGNANTGTFRFAVDTTPPTVSNVTVVDADGDRVVNAGDTVTVTANASDASSFQVYANASAFGVGTVNLTDANGDGQYEGTFTVESSGLAADGEHNVTVVAVDTVSNSVRTNRTLTVDTTDPTVRNATLTDVTNDNGIVGNGSEVRVAADVADANNVTVTADPTVFGAGTVTLTDSDGDGRYTAVFAVDAAHAGPDGNHSLTVEAVDTTGNLNTSATGNLTLDTDEPTFADPVPTTLVGTNQPTLSVNVSNLDNALDVANVSIRVDDAQTGVALDDTVAGTGDGVTFSNGTLTANLSAAGVTLVDGNVTSTVEAADVDGNTNTTTWSFDVDATAPTISDPTLIDATDGDGVVNAGDNVTITATVTDAHGVTVTANASELDAGQNVTLTRVSGTDVYNTTVTVGPNVTNGTATVTVEAEDVVGNVANATTGALAVDTVAPTVSDVRLVDATDGNGYVTDGDQVTVNATVTDAHDVTVTADATPFGASENVTLTRTTGDYYEATFAVNVSTNITEVQRITVSATDVAGNSVDNTSTSLVLDTVAPAAATQVTASTINLSNVGGYPVTVDLPDYGQPVNVSVRLSNEGSNVTATKRMNESANNVTLTLDASTVPDGEVEIATKVVDPADNINPGGWTQVKKVTKDTNRPNATSAHTAVGSREVYLAVSEPVVTGVNYTAAHIEESLSQSVQSVTLRGNDLLIVTFDQEIEQSQIRNSTVTIGLDEDVTDPAGNSAPRDGSAVVLREGATGIHSIDAEVRSTTMTVSFNGPVFSGDGGGLTAANFTYTDANGVGADRIVNVSHEPGSTNATLTLNQSIAVSDLGNDTIHIGENDVFNSANQSVGAQTVTVEDTRAPTVTDYSVSTKNRTISVTFASDEPLDDVRVGIESVFGGEGDTVLDESALTVTATPDGQYRYRATYTAPADGRYVVELTTARDYGENGATLPPAQTTAVDMDAPSLVLANISDAGVRDGSTYTNVTVTLSEPTSFNNFTADDVTFDGVNVTVTNVTHNTLGGNASVGDTVTITVAGELDTENAPTVVLRDLVEATGDGSSLKRNETTVYALVRDLQVGNNFVSFPVESGSIPLSSLDLTGVDVVWTYDDGTWKSYDPDAPTNTLTTIRGGQGYIFQMDTKRTMRFTLDNAAPASEQDSVTLEPGWNLVGHWQEGGQPTAQSLSSVENITSIRTHTGGLSYTDVDRFSPGDAYWVYVNGTTSQTYTVAPYTNTTATGGA</sequence>
<accession>A0ABD5Z844</accession>
<gene>
    <name evidence="1" type="ORF">ACFQJ9_18645</name>
</gene>
<dbReference type="Proteomes" id="UP001596447">
    <property type="component" value="Unassembled WGS sequence"/>
</dbReference>
<reference evidence="1 2" key="1">
    <citation type="journal article" date="2019" name="Int. J. Syst. Evol. Microbiol.">
        <title>The Global Catalogue of Microorganisms (GCM) 10K type strain sequencing project: providing services to taxonomists for standard genome sequencing and annotation.</title>
        <authorList>
            <consortium name="The Broad Institute Genomics Platform"/>
            <consortium name="The Broad Institute Genome Sequencing Center for Infectious Disease"/>
            <person name="Wu L."/>
            <person name="Ma J."/>
        </authorList>
    </citation>
    <scope>NUCLEOTIDE SEQUENCE [LARGE SCALE GENOMIC DNA]</scope>
    <source>
        <strain evidence="1 2">XZGYJ-43</strain>
    </source>
</reference>
<dbReference type="RefSeq" id="WP_279528143.1">
    <property type="nucleotide sequence ID" value="NZ_CP122312.1"/>
</dbReference>
<protein>
    <submittedName>
        <fullName evidence="1">Beta strand repeat-containing protein</fullName>
    </submittedName>
</protein>
<dbReference type="EMBL" id="JBHTAR010000011">
    <property type="protein sequence ID" value="MFC7201397.1"/>
    <property type="molecule type" value="Genomic_DNA"/>
</dbReference>
<organism evidence="1 2">
    <name type="scientific">Halospeciosus flavus</name>
    <dbReference type="NCBI Taxonomy" id="3032283"/>
    <lineage>
        <taxon>Archaea</taxon>
        <taxon>Methanobacteriati</taxon>
        <taxon>Methanobacteriota</taxon>
        <taxon>Stenosarchaea group</taxon>
        <taxon>Halobacteria</taxon>
        <taxon>Halobacteriales</taxon>
        <taxon>Halobacteriaceae</taxon>
        <taxon>Halospeciosus</taxon>
    </lineage>
</organism>
<proteinExistence type="predicted"/>
<name>A0ABD5Z844_9EURY</name>